<accession>A0A0B7B7C0</accession>
<proteinExistence type="predicted"/>
<dbReference type="EMBL" id="HACG01041100">
    <property type="protein sequence ID" value="CEK87965.1"/>
    <property type="molecule type" value="Transcribed_RNA"/>
</dbReference>
<protein>
    <submittedName>
        <fullName evidence="1">Uncharacterized protein</fullName>
    </submittedName>
</protein>
<evidence type="ECO:0000313" key="1">
    <source>
        <dbReference type="EMBL" id="CEK87965.1"/>
    </source>
</evidence>
<reference evidence="1" key="1">
    <citation type="submission" date="2014-12" db="EMBL/GenBank/DDBJ databases">
        <title>Insight into the proteome of Arion vulgaris.</title>
        <authorList>
            <person name="Aradska J."/>
            <person name="Bulat T."/>
            <person name="Smidak R."/>
            <person name="Sarate P."/>
            <person name="Gangsoo J."/>
            <person name="Sialana F."/>
            <person name="Bilban M."/>
            <person name="Lubec G."/>
        </authorList>
    </citation>
    <scope>NUCLEOTIDE SEQUENCE</scope>
    <source>
        <tissue evidence="1">Skin</tissue>
    </source>
</reference>
<sequence>GQRREQIERIELKVKDNWMILQIRKIKWIYFEHIRTRRAGEDMEGSIWAKRGKGRPPRRWI</sequence>
<feature type="non-terminal residue" evidence="1">
    <location>
        <position position="1"/>
    </location>
</feature>
<name>A0A0B7B7C0_9EUPU</name>
<organism evidence="1">
    <name type="scientific">Arion vulgaris</name>
    <dbReference type="NCBI Taxonomy" id="1028688"/>
    <lineage>
        <taxon>Eukaryota</taxon>
        <taxon>Metazoa</taxon>
        <taxon>Spiralia</taxon>
        <taxon>Lophotrochozoa</taxon>
        <taxon>Mollusca</taxon>
        <taxon>Gastropoda</taxon>
        <taxon>Heterobranchia</taxon>
        <taxon>Euthyneura</taxon>
        <taxon>Panpulmonata</taxon>
        <taxon>Eupulmonata</taxon>
        <taxon>Stylommatophora</taxon>
        <taxon>Helicina</taxon>
        <taxon>Arionoidea</taxon>
        <taxon>Arionidae</taxon>
        <taxon>Arion</taxon>
    </lineage>
</organism>
<dbReference type="AlphaFoldDB" id="A0A0B7B7C0"/>
<gene>
    <name evidence="1" type="primary">ORF162417</name>
</gene>